<dbReference type="AlphaFoldDB" id="A0A497EX43"/>
<proteinExistence type="inferred from homology"/>
<dbReference type="Pfam" id="PF01565">
    <property type="entry name" value="FAD_binding_4"/>
    <property type="match status" value="1"/>
</dbReference>
<dbReference type="InterPro" id="IPR016169">
    <property type="entry name" value="FAD-bd_PCMH_sub2"/>
</dbReference>
<dbReference type="GO" id="GO:1903457">
    <property type="term" value="P:lactate catabolic process"/>
    <property type="evidence" value="ECO:0007669"/>
    <property type="project" value="TreeGrafter"/>
</dbReference>
<accession>A0A497EX43</accession>
<sequence length="196" mass="21542">MTSSEAIEELRKVFGSRLLTEEDVLEPYMEDESYIRAKPSAAVIPENVEEVEELVKIAIKYRMPLTARGSGTSLSGGAVPVEGGVVVDFRRMNRILEVYPDDMQVLAEPGVIYDDLNAHLAKYNLFLPPNPATGDQCTIGGMVAENAAGPRSFKYGTTRNWVLGLEVVTSALGKIWVGSRTKKWVSGYDLVRLFVG</sequence>
<organism evidence="3 4">
    <name type="scientific">Thermoproteota archaeon</name>
    <dbReference type="NCBI Taxonomy" id="2056631"/>
    <lineage>
        <taxon>Archaea</taxon>
        <taxon>Thermoproteota</taxon>
    </lineage>
</organism>
<feature type="domain" description="FAD-binding PCMH-type" evidence="2">
    <location>
        <begin position="35"/>
        <end position="196"/>
    </location>
</feature>
<dbReference type="InterPro" id="IPR006094">
    <property type="entry name" value="Oxid_FAD_bind_N"/>
</dbReference>
<dbReference type="SUPFAM" id="SSF56176">
    <property type="entry name" value="FAD-binding/transporter-associated domain-like"/>
    <property type="match status" value="1"/>
</dbReference>
<dbReference type="PROSITE" id="PS51387">
    <property type="entry name" value="FAD_PCMH"/>
    <property type="match status" value="1"/>
</dbReference>
<feature type="non-terminal residue" evidence="3">
    <location>
        <position position="196"/>
    </location>
</feature>
<dbReference type="GO" id="GO:0071949">
    <property type="term" value="F:FAD binding"/>
    <property type="evidence" value="ECO:0007669"/>
    <property type="project" value="InterPro"/>
</dbReference>
<evidence type="ECO:0000313" key="3">
    <source>
        <dbReference type="EMBL" id="RLE51795.1"/>
    </source>
</evidence>
<dbReference type="EMBL" id="QMQZ01000030">
    <property type="protein sequence ID" value="RLE51795.1"/>
    <property type="molecule type" value="Genomic_DNA"/>
</dbReference>
<evidence type="ECO:0000259" key="2">
    <source>
        <dbReference type="PROSITE" id="PS51387"/>
    </source>
</evidence>
<dbReference type="Gene3D" id="3.30.465.10">
    <property type="match status" value="1"/>
</dbReference>
<dbReference type="PANTHER" id="PTHR11748">
    <property type="entry name" value="D-LACTATE DEHYDROGENASE"/>
    <property type="match status" value="1"/>
</dbReference>
<dbReference type="InterPro" id="IPR016166">
    <property type="entry name" value="FAD-bd_PCMH"/>
</dbReference>
<dbReference type="GO" id="GO:0004458">
    <property type="term" value="F:D-lactate dehydrogenase (cytochrome) activity"/>
    <property type="evidence" value="ECO:0007669"/>
    <property type="project" value="TreeGrafter"/>
</dbReference>
<dbReference type="InterPro" id="IPR036318">
    <property type="entry name" value="FAD-bd_PCMH-like_sf"/>
</dbReference>
<evidence type="ECO:0000256" key="1">
    <source>
        <dbReference type="ARBA" id="ARBA00008000"/>
    </source>
</evidence>
<comment type="caution">
    <text evidence="3">The sequence shown here is derived from an EMBL/GenBank/DDBJ whole genome shotgun (WGS) entry which is preliminary data.</text>
</comment>
<dbReference type="Proteomes" id="UP000268446">
    <property type="component" value="Unassembled WGS sequence"/>
</dbReference>
<evidence type="ECO:0000313" key="4">
    <source>
        <dbReference type="Proteomes" id="UP000268446"/>
    </source>
</evidence>
<protein>
    <submittedName>
        <fullName evidence="3">FAD-binding protein</fullName>
    </submittedName>
</protein>
<reference evidence="3 4" key="1">
    <citation type="submission" date="2018-06" db="EMBL/GenBank/DDBJ databases">
        <title>Extensive metabolic versatility and redundancy in microbially diverse, dynamic hydrothermal sediments.</title>
        <authorList>
            <person name="Dombrowski N."/>
            <person name="Teske A."/>
            <person name="Baker B.J."/>
        </authorList>
    </citation>
    <scope>NUCLEOTIDE SEQUENCE [LARGE SCALE GENOMIC DNA]</scope>
    <source>
        <strain evidence="3">B29_G17</strain>
    </source>
</reference>
<name>A0A497EX43_9CREN</name>
<gene>
    <name evidence="3" type="ORF">DRJ20_01420</name>
</gene>
<dbReference type="PANTHER" id="PTHR11748:SF111">
    <property type="entry name" value="D-LACTATE DEHYDROGENASE, MITOCHONDRIAL-RELATED"/>
    <property type="match status" value="1"/>
</dbReference>
<comment type="similarity">
    <text evidence="1">Belongs to the FAD-binding oxidoreductase/transferase type 4 family.</text>
</comment>
<dbReference type="GO" id="GO:0008720">
    <property type="term" value="F:D-lactate dehydrogenase (NAD+) activity"/>
    <property type="evidence" value="ECO:0007669"/>
    <property type="project" value="TreeGrafter"/>
</dbReference>